<evidence type="ECO:0000313" key="2">
    <source>
        <dbReference type="Proteomes" id="UP000078302"/>
    </source>
</evidence>
<dbReference type="AlphaFoldDB" id="A0A179BMB0"/>
<accession>A0A179BMB0</accession>
<organism evidence="1 2">
    <name type="scientific">Acidithiobacillus ferrooxidans</name>
    <name type="common">Thiobacillus ferrooxidans</name>
    <dbReference type="NCBI Taxonomy" id="920"/>
    <lineage>
        <taxon>Bacteria</taxon>
        <taxon>Pseudomonadati</taxon>
        <taxon>Pseudomonadota</taxon>
        <taxon>Acidithiobacillia</taxon>
        <taxon>Acidithiobacillales</taxon>
        <taxon>Acidithiobacillaceae</taxon>
        <taxon>Acidithiobacillus</taxon>
    </lineage>
</organism>
<evidence type="ECO:0000313" key="1">
    <source>
        <dbReference type="EMBL" id="OAP92529.1"/>
    </source>
</evidence>
<dbReference type="Pfam" id="PF14384">
    <property type="entry name" value="BrnA_antitoxin"/>
    <property type="match status" value="1"/>
</dbReference>
<gene>
    <name evidence="1" type="ORF">A4H96_03930</name>
</gene>
<evidence type="ECO:0008006" key="3">
    <source>
        <dbReference type="Google" id="ProtNLM"/>
    </source>
</evidence>
<proteinExistence type="predicted"/>
<dbReference type="EMBL" id="LVXZ01000040">
    <property type="protein sequence ID" value="OAP92529.1"/>
    <property type="molecule type" value="Genomic_DNA"/>
</dbReference>
<name>A0A179BMB0_ACIFR</name>
<keyword evidence="2" id="KW-1185">Reference proteome</keyword>
<comment type="caution">
    <text evidence="1">The sequence shown here is derived from an EMBL/GenBank/DDBJ whole genome shotgun (WGS) entry which is preliminary data.</text>
</comment>
<dbReference type="Proteomes" id="UP000078302">
    <property type="component" value="Unassembled WGS sequence"/>
</dbReference>
<protein>
    <recommendedName>
        <fullName evidence="3">BrnA antitoxin family protein</fullName>
    </recommendedName>
</protein>
<reference evidence="1 2" key="1">
    <citation type="submission" date="2016-04" db="EMBL/GenBank/DDBJ databases">
        <title>Acidithiobacillus ferrooxidans genome sequencing and assembly.</title>
        <authorList>
            <person name="Zhou Z."/>
        </authorList>
    </citation>
    <scope>NUCLEOTIDE SEQUENCE [LARGE SCALE GENOMIC DNA]</scope>
    <source>
        <strain evidence="1 2">BY0502</strain>
    </source>
</reference>
<dbReference type="OrthoDB" id="361944at2"/>
<dbReference type="RefSeq" id="WP_064218393.1">
    <property type="nucleotide sequence ID" value="NZ_LVXZ01000040.1"/>
</dbReference>
<dbReference type="GeneID" id="89663114"/>
<sequence length="89" mass="10384">MSENKPNTPSTWVDPDDAPELGAEFFREADLYQGDQLIRRGRGRPKLANRKILLSVRYSPEVIAYFRQTGEGWQVRMDAVLREYVRRKA</sequence>
<dbReference type="InterPro" id="IPR025528">
    <property type="entry name" value="BrnA_antitoxin"/>
</dbReference>